<sequence>MSHVQYYVYKDIGDEKHVKFRFSQAVRLGDRIECAGQGGWEPKTGEFEKETNAQIDLAIANVQRNLKGA</sequence>
<evidence type="ECO:0000313" key="2">
    <source>
        <dbReference type="Proteomes" id="UP001610444"/>
    </source>
</evidence>
<accession>A0ABR4K5K9</accession>
<dbReference type="EMBL" id="JBFXLR010000028">
    <property type="protein sequence ID" value="KAL2847598.1"/>
    <property type="molecule type" value="Genomic_DNA"/>
</dbReference>
<dbReference type="SUPFAM" id="SSF55298">
    <property type="entry name" value="YjgF-like"/>
    <property type="match status" value="1"/>
</dbReference>
<evidence type="ECO:0000313" key="1">
    <source>
        <dbReference type="EMBL" id="KAL2847598.1"/>
    </source>
</evidence>
<keyword evidence="2" id="KW-1185">Reference proteome</keyword>
<gene>
    <name evidence="1" type="ORF">BJX68DRAFT_268001</name>
</gene>
<dbReference type="Pfam" id="PF01042">
    <property type="entry name" value="Ribonuc_L-PSP"/>
    <property type="match status" value="1"/>
</dbReference>
<dbReference type="RefSeq" id="XP_070897779.1">
    <property type="nucleotide sequence ID" value="XM_071045961.1"/>
</dbReference>
<dbReference type="GeneID" id="98161125"/>
<protein>
    <recommendedName>
        <fullName evidence="3">WGR domain-containing protein</fullName>
    </recommendedName>
</protein>
<proteinExistence type="predicted"/>
<name>A0ABR4K5K9_9EURO</name>
<reference evidence="1 2" key="1">
    <citation type="submission" date="2024-07" db="EMBL/GenBank/DDBJ databases">
        <title>Section-level genome sequencing and comparative genomics of Aspergillus sections Usti and Cavernicolus.</title>
        <authorList>
            <consortium name="Lawrence Berkeley National Laboratory"/>
            <person name="Nybo J.L."/>
            <person name="Vesth T.C."/>
            <person name="Theobald S."/>
            <person name="Frisvad J.C."/>
            <person name="Larsen T.O."/>
            <person name="Kjaerboelling I."/>
            <person name="Rothschild-Mancinelli K."/>
            <person name="Lyhne E.K."/>
            <person name="Kogle M.E."/>
            <person name="Barry K."/>
            <person name="Clum A."/>
            <person name="Na H."/>
            <person name="Ledsgaard L."/>
            <person name="Lin J."/>
            <person name="Lipzen A."/>
            <person name="Kuo A."/>
            <person name="Riley R."/>
            <person name="Mondo S."/>
            <person name="LaButti K."/>
            <person name="Haridas S."/>
            <person name="Pangalinan J."/>
            <person name="Salamov A.A."/>
            <person name="Simmons B.A."/>
            <person name="Magnuson J.K."/>
            <person name="Chen J."/>
            <person name="Drula E."/>
            <person name="Henrissat B."/>
            <person name="Wiebenga A."/>
            <person name="Lubbers R.J."/>
            <person name="Gomes A.C."/>
            <person name="Macurrencykelacurrency M.R."/>
            <person name="Stajich J."/>
            <person name="Grigoriev I.V."/>
            <person name="Mortensen U.H."/>
            <person name="De vries R.P."/>
            <person name="Baker S.E."/>
            <person name="Andersen M.R."/>
        </authorList>
    </citation>
    <scope>NUCLEOTIDE SEQUENCE [LARGE SCALE GENOMIC DNA]</scope>
    <source>
        <strain evidence="1 2">CBS 756.74</strain>
    </source>
</reference>
<evidence type="ECO:0008006" key="3">
    <source>
        <dbReference type="Google" id="ProtNLM"/>
    </source>
</evidence>
<organism evidence="1 2">
    <name type="scientific">Aspergillus pseudodeflectus</name>
    <dbReference type="NCBI Taxonomy" id="176178"/>
    <lineage>
        <taxon>Eukaryota</taxon>
        <taxon>Fungi</taxon>
        <taxon>Dikarya</taxon>
        <taxon>Ascomycota</taxon>
        <taxon>Pezizomycotina</taxon>
        <taxon>Eurotiomycetes</taxon>
        <taxon>Eurotiomycetidae</taxon>
        <taxon>Eurotiales</taxon>
        <taxon>Aspergillaceae</taxon>
        <taxon>Aspergillus</taxon>
        <taxon>Aspergillus subgen. Nidulantes</taxon>
    </lineage>
</organism>
<dbReference type="Proteomes" id="UP001610444">
    <property type="component" value="Unassembled WGS sequence"/>
</dbReference>
<comment type="caution">
    <text evidence="1">The sequence shown here is derived from an EMBL/GenBank/DDBJ whole genome shotgun (WGS) entry which is preliminary data.</text>
</comment>
<dbReference type="InterPro" id="IPR006175">
    <property type="entry name" value="YjgF/YER057c/UK114"/>
</dbReference>
<dbReference type="Gene3D" id="3.30.1330.40">
    <property type="entry name" value="RutC-like"/>
    <property type="match status" value="1"/>
</dbReference>
<dbReference type="InterPro" id="IPR035959">
    <property type="entry name" value="RutC-like_sf"/>
</dbReference>